<protein>
    <submittedName>
        <fullName evidence="3">Uncharacterized protein</fullName>
    </submittedName>
</protein>
<keyword evidence="2" id="KW-0812">Transmembrane</keyword>
<proteinExistence type="predicted"/>
<feature type="transmembrane region" description="Helical" evidence="2">
    <location>
        <begin position="60"/>
        <end position="84"/>
    </location>
</feature>
<feature type="region of interest" description="Disordered" evidence="1">
    <location>
        <begin position="1"/>
        <end position="29"/>
    </location>
</feature>
<sequence length="159" mass="16702">MNPTSTKPAPGGHIHASAPARPGVPQATTAPNRKVNTVLAAWVCIVLGSGVILTSGASPFALTVAAPLAIAGVVLLFVGLGMAVEENVDPDKVAAWEPEAGKMPDAGRVMYRVDTTLEDPVRTSILCGRCGRLDWMEGPKPKSHTCSECDTLLWESEEE</sequence>
<accession>A0A075GY80</accession>
<organism evidence="3">
    <name type="scientific">uncultured marine group II/III euryarchaeote KM3_200_B10</name>
    <dbReference type="NCBI Taxonomy" id="1457976"/>
    <lineage>
        <taxon>Archaea</taxon>
        <taxon>Methanobacteriati</taxon>
        <taxon>Methanobacteriota</taxon>
        <taxon>environmental samples</taxon>
    </lineage>
</organism>
<dbReference type="EMBL" id="KF900795">
    <property type="protein sequence ID" value="AIF07202.1"/>
    <property type="molecule type" value="Genomic_DNA"/>
</dbReference>
<reference evidence="3" key="1">
    <citation type="journal article" date="2014" name="Genome Biol. Evol.">
        <title>Pangenome evidence for extensive interdomain horizontal transfer affecting lineage core and shell genes in uncultured planktonic thaumarchaeota and euryarchaeota.</title>
        <authorList>
            <person name="Deschamps P."/>
            <person name="Zivanovic Y."/>
            <person name="Moreira D."/>
            <person name="Rodriguez-Valera F."/>
            <person name="Lopez-Garcia P."/>
        </authorList>
    </citation>
    <scope>NUCLEOTIDE SEQUENCE</scope>
</reference>
<keyword evidence="2" id="KW-1133">Transmembrane helix</keyword>
<dbReference type="AlphaFoldDB" id="A0A075GY80"/>
<evidence type="ECO:0000256" key="2">
    <source>
        <dbReference type="SAM" id="Phobius"/>
    </source>
</evidence>
<keyword evidence="2" id="KW-0472">Membrane</keyword>
<evidence type="ECO:0000256" key="1">
    <source>
        <dbReference type="SAM" id="MobiDB-lite"/>
    </source>
</evidence>
<evidence type="ECO:0000313" key="3">
    <source>
        <dbReference type="EMBL" id="AIF07202.1"/>
    </source>
</evidence>
<name>A0A075GY80_9EURY</name>
<feature type="transmembrane region" description="Helical" evidence="2">
    <location>
        <begin position="35"/>
        <end position="54"/>
    </location>
</feature>